<evidence type="ECO:0000256" key="4">
    <source>
        <dbReference type="ARBA" id="ARBA00022491"/>
    </source>
</evidence>
<gene>
    <name evidence="8" type="primary">argR</name>
    <name evidence="12" type="ORF">FB461_1090</name>
</gene>
<evidence type="ECO:0000259" key="10">
    <source>
        <dbReference type="Pfam" id="PF01316"/>
    </source>
</evidence>
<dbReference type="GO" id="GO:0003700">
    <property type="term" value="F:DNA-binding transcription factor activity"/>
    <property type="evidence" value="ECO:0007669"/>
    <property type="project" value="UniProtKB-UniRule"/>
</dbReference>
<evidence type="ECO:0000256" key="7">
    <source>
        <dbReference type="ARBA" id="ARBA00023163"/>
    </source>
</evidence>
<dbReference type="GO" id="GO:0051259">
    <property type="term" value="P:protein complex oligomerization"/>
    <property type="evidence" value="ECO:0007669"/>
    <property type="project" value="InterPro"/>
</dbReference>
<keyword evidence="8" id="KW-0028">Amino-acid biosynthesis</keyword>
<dbReference type="OrthoDB" id="7060358at2"/>
<dbReference type="InterPro" id="IPR036390">
    <property type="entry name" value="WH_DNA-bd_sf"/>
</dbReference>
<evidence type="ECO:0000256" key="1">
    <source>
        <dbReference type="ARBA" id="ARBA00004496"/>
    </source>
</evidence>
<name>A0A542ZW66_RARFA</name>
<comment type="similarity">
    <text evidence="2 8">Belongs to the ArgR family.</text>
</comment>
<keyword evidence="6 8" id="KW-0238">DNA-binding</keyword>
<keyword evidence="8" id="KW-0055">Arginine biosynthesis</keyword>
<dbReference type="PANTHER" id="PTHR34471:SF1">
    <property type="entry name" value="ARGININE REPRESSOR"/>
    <property type="match status" value="1"/>
</dbReference>
<dbReference type="AlphaFoldDB" id="A0A542ZW66"/>
<protein>
    <recommendedName>
        <fullName evidence="8 9">Arginine repressor</fullName>
    </recommendedName>
</protein>
<dbReference type="RefSeq" id="WP_142119626.1">
    <property type="nucleotide sequence ID" value="NZ_BAAASV010000001.1"/>
</dbReference>
<evidence type="ECO:0000259" key="11">
    <source>
        <dbReference type="Pfam" id="PF02863"/>
    </source>
</evidence>
<dbReference type="InterPro" id="IPR036388">
    <property type="entry name" value="WH-like_DNA-bd_sf"/>
</dbReference>
<dbReference type="PANTHER" id="PTHR34471">
    <property type="entry name" value="ARGININE REPRESSOR"/>
    <property type="match status" value="1"/>
</dbReference>
<feature type="domain" description="Arginine repressor C-terminal" evidence="11">
    <location>
        <begin position="98"/>
        <end position="162"/>
    </location>
</feature>
<sequence>MSRKQSLPTTKAARHARIRHVLAHQEISSQGQLVQALAHDGLSVTQATLSRDLVELNALRVRSSGGTLVYRIAEPADRGHDVSGVAEQIASRLARVCTELLVSAEAAGNLVVLRTPPGAAQYLASALDDSVFPDVLGTVAGDDTVLVVVRDIVGARDVAGRLIGLADRSDS</sequence>
<dbReference type="InterPro" id="IPR036251">
    <property type="entry name" value="Arg_repress_C_sf"/>
</dbReference>
<evidence type="ECO:0000313" key="12">
    <source>
        <dbReference type="EMBL" id="TQL64581.1"/>
    </source>
</evidence>
<comment type="pathway">
    <text evidence="8">Amino-acid biosynthesis; L-arginine biosynthesis [regulation].</text>
</comment>
<comment type="function">
    <text evidence="8">Regulates arginine biosynthesis genes.</text>
</comment>
<dbReference type="SUPFAM" id="SSF46785">
    <property type="entry name" value="Winged helix' DNA-binding domain"/>
    <property type="match status" value="1"/>
</dbReference>
<keyword evidence="3 8" id="KW-0963">Cytoplasm</keyword>
<feature type="domain" description="Arginine repressor DNA-binding" evidence="10">
    <location>
        <begin position="10"/>
        <end position="73"/>
    </location>
</feature>
<evidence type="ECO:0000256" key="5">
    <source>
        <dbReference type="ARBA" id="ARBA00023015"/>
    </source>
</evidence>
<keyword evidence="5 8" id="KW-0805">Transcription regulation</keyword>
<dbReference type="PRINTS" id="PR01467">
    <property type="entry name" value="ARGREPRESSOR"/>
</dbReference>
<evidence type="ECO:0000256" key="8">
    <source>
        <dbReference type="HAMAP-Rule" id="MF_00173"/>
    </source>
</evidence>
<evidence type="ECO:0000313" key="13">
    <source>
        <dbReference type="Proteomes" id="UP000315389"/>
    </source>
</evidence>
<comment type="caution">
    <text evidence="12">The sequence shown here is derived from an EMBL/GenBank/DDBJ whole genome shotgun (WGS) entry which is preliminary data.</text>
</comment>
<keyword evidence="13" id="KW-1185">Reference proteome</keyword>
<reference evidence="12 13" key="1">
    <citation type="submission" date="2019-06" db="EMBL/GenBank/DDBJ databases">
        <title>Sequencing the genomes of 1000 actinobacteria strains.</title>
        <authorList>
            <person name="Klenk H.-P."/>
        </authorList>
    </citation>
    <scope>NUCLEOTIDE SEQUENCE [LARGE SCALE GENOMIC DNA]</scope>
    <source>
        <strain evidence="12 13">DSM 4813</strain>
    </source>
</reference>
<dbReference type="EMBL" id="VFOS01000001">
    <property type="protein sequence ID" value="TQL64581.1"/>
    <property type="molecule type" value="Genomic_DNA"/>
</dbReference>
<dbReference type="SUPFAM" id="SSF55252">
    <property type="entry name" value="C-terminal domain of arginine repressor"/>
    <property type="match status" value="1"/>
</dbReference>
<dbReference type="InterPro" id="IPR001669">
    <property type="entry name" value="Arg_repress"/>
</dbReference>
<dbReference type="InterPro" id="IPR020900">
    <property type="entry name" value="Arg_repress_DNA-bd"/>
</dbReference>
<accession>A0A542ZW66</accession>
<evidence type="ECO:0000256" key="9">
    <source>
        <dbReference type="NCBIfam" id="TIGR01529"/>
    </source>
</evidence>
<organism evidence="12 13">
    <name type="scientific">Rarobacter faecitabidus</name>
    <dbReference type="NCBI Taxonomy" id="13243"/>
    <lineage>
        <taxon>Bacteria</taxon>
        <taxon>Bacillati</taxon>
        <taxon>Actinomycetota</taxon>
        <taxon>Actinomycetes</taxon>
        <taxon>Micrococcales</taxon>
        <taxon>Rarobacteraceae</taxon>
        <taxon>Rarobacter</taxon>
    </lineage>
</organism>
<dbReference type="GO" id="GO:0034618">
    <property type="term" value="F:arginine binding"/>
    <property type="evidence" value="ECO:0007669"/>
    <property type="project" value="InterPro"/>
</dbReference>
<evidence type="ECO:0000256" key="3">
    <source>
        <dbReference type="ARBA" id="ARBA00022490"/>
    </source>
</evidence>
<proteinExistence type="inferred from homology"/>
<dbReference type="UniPathway" id="UPA00068"/>
<comment type="subcellular location">
    <subcellularLocation>
        <location evidence="1 8">Cytoplasm</location>
    </subcellularLocation>
</comment>
<dbReference type="Gene3D" id="1.10.10.10">
    <property type="entry name" value="Winged helix-like DNA-binding domain superfamily/Winged helix DNA-binding domain"/>
    <property type="match status" value="1"/>
</dbReference>
<evidence type="ECO:0000256" key="6">
    <source>
        <dbReference type="ARBA" id="ARBA00023125"/>
    </source>
</evidence>
<dbReference type="GO" id="GO:1900079">
    <property type="term" value="P:regulation of arginine biosynthetic process"/>
    <property type="evidence" value="ECO:0007669"/>
    <property type="project" value="UniProtKB-UniRule"/>
</dbReference>
<evidence type="ECO:0000256" key="2">
    <source>
        <dbReference type="ARBA" id="ARBA00008316"/>
    </source>
</evidence>
<keyword evidence="7 8" id="KW-0804">Transcription</keyword>
<dbReference type="Pfam" id="PF01316">
    <property type="entry name" value="Arg_repressor"/>
    <property type="match status" value="1"/>
</dbReference>
<dbReference type="Pfam" id="PF02863">
    <property type="entry name" value="Arg_repressor_C"/>
    <property type="match status" value="1"/>
</dbReference>
<dbReference type="Proteomes" id="UP000315389">
    <property type="component" value="Unassembled WGS sequence"/>
</dbReference>
<dbReference type="Gene3D" id="3.30.1360.40">
    <property type="match status" value="1"/>
</dbReference>
<keyword evidence="4 8" id="KW-0678">Repressor</keyword>
<dbReference type="InterPro" id="IPR020899">
    <property type="entry name" value="Arg_repress_C"/>
</dbReference>
<dbReference type="GO" id="GO:0006526">
    <property type="term" value="P:L-arginine biosynthetic process"/>
    <property type="evidence" value="ECO:0007669"/>
    <property type="project" value="UniProtKB-UniPathway"/>
</dbReference>
<dbReference type="GO" id="GO:0005737">
    <property type="term" value="C:cytoplasm"/>
    <property type="evidence" value="ECO:0007669"/>
    <property type="project" value="UniProtKB-SubCell"/>
</dbReference>
<dbReference type="GO" id="GO:0003677">
    <property type="term" value="F:DNA binding"/>
    <property type="evidence" value="ECO:0007669"/>
    <property type="project" value="UniProtKB-KW"/>
</dbReference>
<dbReference type="HAMAP" id="MF_00173">
    <property type="entry name" value="Arg_repressor"/>
    <property type="match status" value="1"/>
</dbReference>
<dbReference type="NCBIfam" id="TIGR01529">
    <property type="entry name" value="argR_whole"/>
    <property type="match status" value="1"/>
</dbReference>